<evidence type="ECO:0000313" key="3">
    <source>
        <dbReference type="Proteomes" id="UP000251075"/>
    </source>
</evidence>
<gene>
    <name evidence="2" type="ORF">CU669_19565</name>
</gene>
<feature type="transmembrane region" description="Helical" evidence="1">
    <location>
        <begin position="43"/>
        <end position="65"/>
    </location>
</feature>
<dbReference type="OrthoDB" id="9790409at2"/>
<dbReference type="Proteomes" id="UP000251075">
    <property type="component" value="Unassembled WGS sequence"/>
</dbReference>
<feature type="transmembrane region" description="Helical" evidence="1">
    <location>
        <begin position="148"/>
        <end position="172"/>
    </location>
</feature>
<reference evidence="2 3" key="1">
    <citation type="submission" date="2017-11" db="EMBL/GenBank/DDBJ databases">
        <title>Draft genome sequence of magnetotactic bacterium Magnetospirillum kuznetsovii LBB-42.</title>
        <authorList>
            <person name="Grouzdev D.S."/>
            <person name="Rysina M.S."/>
            <person name="Baslerov R.V."/>
            <person name="Koziaeva V."/>
        </authorList>
    </citation>
    <scope>NUCLEOTIDE SEQUENCE [LARGE SCALE GENOMIC DNA]</scope>
    <source>
        <strain evidence="2 3">LBB-42</strain>
    </source>
</reference>
<organism evidence="2 3">
    <name type="scientific">Paramagnetospirillum kuznetsovii</name>
    <dbReference type="NCBI Taxonomy" id="2053833"/>
    <lineage>
        <taxon>Bacteria</taxon>
        <taxon>Pseudomonadati</taxon>
        <taxon>Pseudomonadota</taxon>
        <taxon>Alphaproteobacteria</taxon>
        <taxon>Rhodospirillales</taxon>
        <taxon>Magnetospirillaceae</taxon>
        <taxon>Paramagnetospirillum</taxon>
    </lineage>
</organism>
<dbReference type="AlphaFoldDB" id="A0A364NT29"/>
<protein>
    <submittedName>
        <fullName evidence="2">Uncharacterized protein</fullName>
    </submittedName>
</protein>
<sequence length="209" mass="22050">MMSVVTAILIGLAMGFVFGFALEKSRVFEPGIIVGQMQMRNFIMLKIFLTAVATGLLVLTVMSLYGVKMHPKPTLAMADLVGGMLLGVGITVAGACPGTVLAQIGAGYKDAWITLVGGLLGALTFSYAEPALKPVLMSASSGKLTLDGLFGAPFWLVAVPLALVLIVSLLALERWRPWRNELGERADGVTSEALLLTESAPDQAHTVHP</sequence>
<dbReference type="EMBL" id="PGTO01000029">
    <property type="protein sequence ID" value="RAU20241.1"/>
    <property type="molecule type" value="Genomic_DNA"/>
</dbReference>
<feature type="transmembrane region" description="Helical" evidence="1">
    <location>
        <begin position="111"/>
        <end position="128"/>
    </location>
</feature>
<comment type="caution">
    <text evidence="2">The sequence shown here is derived from an EMBL/GenBank/DDBJ whole genome shotgun (WGS) entry which is preliminary data.</text>
</comment>
<dbReference type="InterPro" id="IPR007272">
    <property type="entry name" value="Sulf_transp_TsuA/YedE"/>
</dbReference>
<keyword evidence="1" id="KW-0472">Membrane</keyword>
<feature type="transmembrane region" description="Helical" evidence="1">
    <location>
        <begin position="85"/>
        <end position="104"/>
    </location>
</feature>
<evidence type="ECO:0000256" key="1">
    <source>
        <dbReference type="SAM" id="Phobius"/>
    </source>
</evidence>
<keyword evidence="3" id="KW-1185">Reference proteome</keyword>
<keyword evidence="1" id="KW-0812">Transmembrane</keyword>
<accession>A0A364NT29</accession>
<proteinExistence type="predicted"/>
<dbReference type="Pfam" id="PF04143">
    <property type="entry name" value="Sulf_transp"/>
    <property type="match status" value="1"/>
</dbReference>
<evidence type="ECO:0000313" key="2">
    <source>
        <dbReference type="EMBL" id="RAU20241.1"/>
    </source>
</evidence>
<feature type="transmembrane region" description="Helical" evidence="1">
    <location>
        <begin position="6"/>
        <end position="22"/>
    </location>
</feature>
<name>A0A364NT29_9PROT</name>
<keyword evidence="1" id="KW-1133">Transmembrane helix</keyword>